<comment type="caution">
    <text evidence="1">The sequence shown here is derived from an EMBL/GenBank/DDBJ whole genome shotgun (WGS) entry which is preliminary data.</text>
</comment>
<sequence length="100" mass="11219">LLPTDGAVFSMFEIDILGTKARYTFIEHGKLLAKYSIMPEPTYGDYSTLNYNCTFQTTKLTKALLYAAENAIHCIDKGESLLCNANDAINVHKIYHRLGI</sequence>
<dbReference type="EMBL" id="BARS01018488">
    <property type="protein sequence ID" value="GAF95039.1"/>
    <property type="molecule type" value="Genomic_DNA"/>
</dbReference>
<feature type="non-terminal residue" evidence="1">
    <location>
        <position position="1"/>
    </location>
</feature>
<accession>X0TP95</accession>
<name>X0TP95_9ZZZZ</name>
<organism evidence="1">
    <name type="scientific">marine sediment metagenome</name>
    <dbReference type="NCBI Taxonomy" id="412755"/>
    <lineage>
        <taxon>unclassified sequences</taxon>
        <taxon>metagenomes</taxon>
        <taxon>ecological metagenomes</taxon>
    </lineage>
</organism>
<evidence type="ECO:0000313" key="1">
    <source>
        <dbReference type="EMBL" id="GAF95039.1"/>
    </source>
</evidence>
<protein>
    <recommendedName>
        <fullName evidence="2">Gfo/Idh/MocA-like oxidoreductase C-terminal domain-containing protein</fullName>
    </recommendedName>
</protein>
<reference evidence="1" key="1">
    <citation type="journal article" date="2014" name="Front. Microbiol.">
        <title>High frequency of phylogenetically diverse reductive dehalogenase-homologous genes in deep subseafloor sedimentary metagenomes.</title>
        <authorList>
            <person name="Kawai M."/>
            <person name="Futagami T."/>
            <person name="Toyoda A."/>
            <person name="Takaki Y."/>
            <person name="Nishi S."/>
            <person name="Hori S."/>
            <person name="Arai W."/>
            <person name="Tsubouchi T."/>
            <person name="Morono Y."/>
            <person name="Uchiyama I."/>
            <person name="Ito T."/>
            <person name="Fujiyama A."/>
            <person name="Inagaki F."/>
            <person name="Takami H."/>
        </authorList>
    </citation>
    <scope>NUCLEOTIDE SEQUENCE</scope>
    <source>
        <strain evidence="1">Expedition CK06-06</strain>
    </source>
</reference>
<proteinExistence type="predicted"/>
<gene>
    <name evidence="1" type="ORF">S01H1_30076</name>
</gene>
<dbReference type="AlphaFoldDB" id="X0TP95"/>
<evidence type="ECO:0008006" key="2">
    <source>
        <dbReference type="Google" id="ProtNLM"/>
    </source>
</evidence>